<evidence type="ECO:0000313" key="4">
    <source>
        <dbReference type="EMBL" id="ACO61397.1"/>
    </source>
</evidence>
<dbReference type="OrthoDB" id="10673928at2759"/>
<dbReference type="Gene3D" id="2.60.40.10">
    <property type="entry name" value="Immunoglobulins"/>
    <property type="match status" value="1"/>
</dbReference>
<dbReference type="GeneID" id="8240855"/>
<dbReference type="KEGG" id="mis:MICPUN_54043"/>
<protein>
    <recommendedName>
        <fullName evidence="3">CBM20 domain-containing protein</fullName>
    </recommendedName>
</protein>
<evidence type="ECO:0000256" key="2">
    <source>
        <dbReference type="SAM" id="Phobius"/>
    </source>
</evidence>
<sequence length="476" mass="50259">MMSTATTQRAVAGPLRRAGSPDSPVVNTIGTARASAGAGLAWRRRVGAAFATTSPKRIERRARRGDSRTIETITVAAARGGDYGTSVGHESGPSGQAAPILAGVAFFGTFFAAMAMRKRRERQRRRARGDVARQRLRSAAGAGRVATRSDLAAQPASFPNPNYRWDSPRDIAFARTRGLVREDKSRGREEDYELLREYARRDEVAARENIARNSRAPGGGGSYRDDHAYTTTMTLGVTCPVREGQGVAVTGAAPALGSWNLDGAAAMTRVGADRWQVTFDTAPGPVEYRFALITRLANGGGARLETEVGPPRSAIAVGDPGARSQVFVDDRVPEFASSANLDWSARIRAGAAGNVLDGGGGRGRVPGSDAAAAAAAARRVAEASDVDVDAAFEALELTGGDEGRAGELLRTAARGVAAPPPPPPGRRMAAPPQVATDRMRVDQVSDDVKVVEEFSDASDDELARLIADLRNEMKNN</sequence>
<evidence type="ECO:0000259" key="3">
    <source>
        <dbReference type="PROSITE" id="PS51166"/>
    </source>
</evidence>
<keyword evidence="2" id="KW-0812">Transmembrane</keyword>
<feature type="domain" description="CBM20" evidence="3">
    <location>
        <begin position="225"/>
        <end position="332"/>
    </location>
</feature>
<keyword evidence="5" id="KW-1185">Reference proteome</keyword>
<dbReference type="GO" id="GO:2001070">
    <property type="term" value="F:starch binding"/>
    <property type="evidence" value="ECO:0007669"/>
    <property type="project" value="InterPro"/>
</dbReference>
<dbReference type="OMA" id="STRDIAF"/>
<dbReference type="Proteomes" id="UP000002009">
    <property type="component" value="Chromosome 2"/>
</dbReference>
<reference evidence="4 5" key="1">
    <citation type="journal article" date="2009" name="Science">
        <title>Green evolution and dynamic adaptations revealed by genomes of the marine picoeukaryotes Micromonas.</title>
        <authorList>
            <person name="Worden A.Z."/>
            <person name="Lee J.H."/>
            <person name="Mock T."/>
            <person name="Rouze P."/>
            <person name="Simmons M.P."/>
            <person name="Aerts A.L."/>
            <person name="Allen A.E."/>
            <person name="Cuvelier M.L."/>
            <person name="Derelle E."/>
            <person name="Everett M.V."/>
            <person name="Foulon E."/>
            <person name="Grimwood J."/>
            <person name="Gundlach H."/>
            <person name="Henrissat B."/>
            <person name="Napoli C."/>
            <person name="McDonald S.M."/>
            <person name="Parker M.S."/>
            <person name="Rombauts S."/>
            <person name="Salamov A."/>
            <person name="Von Dassow P."/>
            <person name="Badger J.H."/>
            <person name="Coutinho P.M."/>
            <person name="Demir E."/>
            <person name="Dubchak I."/>
            <person name="Gentemann C."/>
            <person name="Eikrem W."/>
            <person name="Gready J.E."/>
            <person name="John U."/>
            <person name="Lanier W."/>
            <person name="Lindquist E.A."/>
            <person name="Lucas S."/>
            <person name="Mayer K.F."/>
            <person name="Moreau H."/>
            <person name="Not F."/>
            <person name="Otillar R."/>
            <person name="Panaud O."/>
            <person name="Pangilinan J."/>
            <person name="Paulsen I."/>
            <person name="Piegu B."/>
            <person name="Poliakov A."/>
            <person name="Robbens S."/>
            <person name="Schmutz J."/>
            <person name="Toulza E."/>
            <person name="Wyss T."/>
            <person name="Zelensky A."/>
            <person name="Zhou K."/>
            <person name="Armbrust E.V."/>
            <person name="Bhattacharya D."/>
            <person name="Goodenough U.W."/>
            <person name="Van de Peer Y."/>
            <person name="Grigoriev I.V."/>
        </authorList>
    </citation>
    <scope>NUCLEOTIDE SEQUENCE [LARGE SCALE GENOMIC DNA]</scope>
    <source>
        <strain evidence="5">RCC299 / NOUM17</strain>
    </source>
</reference>
<feature type="region of interest" description="Disordered" evidence="1">
    <location>
        <begin position="1"/>
        <end position="26"/>
    </location>
</feature>
<dbReference type="RefSeq" id="XP_002500139.1">
    <property type="nucleotide sequence ID" value="XM_002500093.1"/>
</dbReference>
<proteinExistence type="predicted"/>
<evidence type="ECO:0000256" key="1">
    <source>
        <dbReference type="SAM" id="MobiDB-lite"/>
    </source>
</evidence>
<feature type="region of interest" description="Disordered" evidence="1">
    <location>
        <begin position="415"/>
        <end position="440"/>
    </location>
</feature>
<dbReference type="EMBL" id="CP001323">
    <property type="protein sequence ID" value="ACO61397.1"/>
    <property type="molecule type" value="Genomic_DNA"/>
</dbReference>
<dbReference type="AlphaFoldDB" id="C1DYB6"/>
<dbReference type="SMART" id="SM01065">
    <property type="entry name" value="CBM_2"/>
    <property type="match status" value="1"/>
</dbReference>
<name>C1DYB6_MICCC</name>
<keyword evidence="2" id="KW-0472">Membrane</keyword>
<gene>
    <name evidence="4" type="ORF">MICPUN_54043</name>
</gene>
<dbReference type="InParanoid" id="C1DYB6"/>
<keyword evidence="2" id="KW-1133">Transmembrane helix</keyword>
<dbReference type="PROSITE" id="PS51166">
    <property type="entry name" value="CBM20"/>
    <property type="match status" value="1"/>
</dbReference>
<evidence type="ECO:0000313" key="5">
    <source>
        <dbReference type="Proteomes" id="UP000002009"/>
    </source>
</evidence>
<organism evidence="4 5">
    <name type="scientific">Micromonas commoda (strain RCC299 / NOUM17 / CCMP2709)</name>
    <name type="common">Picoplanktonic green alga</name>
    <dbReference type="NCBI Taxonomy" id="296587"/>
    <lineage>
        <taxon>Eukaryota</taxon>
        <taxon>Viridiplantae</taxon>
        <taxon>Chlorophyta</taxon>
        <taxon>Mamiellophyceae</taxon>
        <taxon>Mamiellales</taxon>
        <taxon>Mamiellaceae</taxon>
        <taxon>Micromonas</taxon>
    </lineage>
</organism>
<feature type="region of interest" description="Disordered" evidence="1">
    <location>
        <begin position="121"/>
        <end position="148"/>
    </location>
</feature>
<dbReference type="Pfam" id="PF00686">
    <property type="entry name" value="CBM_20"/>
    <property type="match status" value="1"/>
</dbReference>
<dbReference type="InterPro" id="IPR013784">
    <property type="entry name" value="Carb-bd-like_fold"/>
</dbReference>
<dbReference type="InterPro" id="IPR013783">
    <property type="entry name" value="Ig-like_fold"/>
</dbReference>
<feature type="transmembrane region" description="Helical" evidence="2">
    <location>
        <begin position="97"/>
        <end position="116"/>
    </location>
</feature>
<accession>C1DYB6</accession>
<dbReference type="SUPFAM" id="SSF49452">
    <property type="entry name" value="Starch-binding domain-like"/>
    <property type="match status" value="1"/>
</dbReference>
<dbReference type="InterPro" id="IPR002044">
    <property type="entry name" value="CBM20"/>
</dbReference>